<keyword evidence="2" id="KW-1185">Reference proteome</keyword>
<name>A0A6S7KSH6_PARCT</name>
<gene>
    <name evidence="1" type="ORF">PACLA_8A016047</name>
</gene>
<protein>
    <submittedName>
        <fullName evidence="1">Uncharacterized protein</fullName>
    </submittedName>
</protein>
<dbReference type="Proteomes" id="UP001152795">
    <property type="component" value="Unassembled WGS sequence"/>
</dbReference>
<dbReference type="AlphaFoldDB" id="A0A6S7KSH6"/>
<feature type="non-terminal residue" evidence="1">
    <location>
        <position position="1"/>
    </location>
</feature>
<evidence type="ECO:0000313" key="1">
    <source>
        <dbReference type="EMBL" id="CAB4045824.1"/>
    </source>
</evidence>
<accession>A0A6S7KSH6</accession>
<sequence>LILHSEIEARDVNVREVIEDFRGQVDSYTDIFEAVVLMAPGRYRVTFKSARKLEVAENFGFTVRGFPLTFKPVSLFKWVNITRVSYGVPDEEISKVLSVYGPIKMIK</sequence>
<comment type="caution">
    <text evidence="1">The sequence shown here is derived from an EMBL/GenBank/DDBJ whole genome shotgun (WGS) entry which is preliminary data.</text>
</comment>
<organism evidence="1 2">
    <name type="scientific">Paramuricea clavata</name>
    <name type="common">Red gorgonian</name>
    <name type="synonym">Violescent sea-whip</name>
    <dbReference type="NCBI Taxonomy" id="317549"/>
    <lineage>
        <taxon>Eukaryota</taxon>
        <taxon>Metazoa</taxon>
        <taxon>Cnidaria</taxon>
        <taxon>Anthozoa</taxon>
        <taxon>Octocorallia</taxon>
        <taxon>Malacalcyonacea</taxon>
        <taxon>Plexauridae</taxon>
        <taxon>Paramuricea</taxon>
    </lineage>
</organism>
<proteinExistence type="predicted"/>
<feature type="non-terminal residue" evidence="1">
    <location>
        <position position="107"/>
    </location>
</feature>
<evidence type="ECO:0000313" key="2">
    <source>
        <dbReference type="Proteomes" id="UP001152795"/>
    </source>
</evidence>
<reference evidence="1" key="1">
    <citation type="submission" date="2020-04" db="EMBL/GenBank/DDBJ databases">
        <authorList>
            <person name="Alioto T."/>
            <person name="Alioto T."/>
            <person name="Gomez Garrido J."/>
        </authorList>
    </citation>
    <scope>NUCLEOTIDE SEQUENCE</scope>
    <source>
        <strain evidence="1">A484AB</strain>
    </source>
</reference>
<dbReference type="EMBL" id="CACRXK020042232">
    <property type="protein sequence ID" value="CAB4045824.1"/>
    <property type="molecule type" value="Genomic_DNA"/>
</dbReference>